<dbReference type="OrthoDB" id="5366007at2"/>
<reference evidence="2 3" key="1">
    <citation type="submission" date="2017-10" db="EMBL/GenBank/DDBJ databases">
        <title>Genomics of the genus Arcobacter.</title>
        <authorList>
            <person name="Perez-Cataluna A."/>
            <person name="Figueras M.J."/>
        </authorList>
    </citation>
    <scope>NUCLEOTIDE SEQUENCE [LARGE SCALE GENOMIC DNA]</scope>
    <source>
        <strain evidence="2 3">CECT 8987</strain>
    </source>
</reference>
<proteinExistence type="predicted"/>
<feature type="transmembrane region" description="Helical" evidence="1">
    <location>
        <begin position="37"/>
        <end position="57"/>
    </location>
</feature>
<dbReference type="RefSeq" id="WP_128996118.1">
    <property type="nucleotide sequence ID" value="NZ_PDKN01000004.1"/>
</dbReference>
<keyword evidence="1" id="KW-0812">Transmembrane</keyword>
<feature type="transmembrane region" description="Helical" evidence="1">
    <location>
        <begin position="64"/>
        <end position="82"/>
    </location>
</feature>
<gene>
    <name evidence="2" type="ORF">CRV04_06975</name>
</gene>
<comment type="caution">
    <text evidence="2">The sequence shown here is derived from an EMBL/GenBank/DDBJ whole genome shotgun (WGS) entry which is preliminary data.</text>
</comment>
<keyword evidence="3" id="KW-1185">Reference proteome</keyword>
<dbReference type="EMBL" id="PDKN01000004">
    <property type="protein sequence ID" value="RXJ57547.1"/>
    <property type="molecule type" value="Genomic_DNA"/>
</dbReference>
<keyword evidence="1" id="KW-1133">Transmembrane helix</keyword>
<sequence length="85" mass="9466">MYIQKILSASVGGYLLSSLVTVTLVHLLPFTNKAESVVFASMLSFVLWLLFVLYTFSRVNANSLLIRMIVACALLFSLNTYLESV</sequence>
<dbReference type="Proteomes" id="UP000290657">
    <property type="component" value="Unassembled WGS sequence"/>
</dbReference>
<evidence type="ECO:0008006" key="4">
    <source>
        <dbReference type="Google" id="ProtNLM"/>
    </source>
</evidence>
<evidence type="ECO:0000256" key="1">
    <source>
        <dbReference type="SAM" id="Phobius"/>
    </source>
</evidence>
<name>A0A4Q0XR75_9BACT</name>
<organism evidence="2 3">
    <name type="scientific">Candidatus Marinarcus aquaticus</name>
    <dbReference type="NCBI Taxonomy" id="2044504"/>
    <lineage>
        <taxon>Bacteria</taxon>
        <taxon>Pseudomonadati</taxon>
        <taxon>Campylobacterota</taxon>
        <taxon>Epsilonproteobacteria</taxon>
        <taxon>Campylobacterales</taxon>
        <taxon>Arcobacteraceae</taxon>
        <taxon>Candidatus Marinarcus</taxon>
    </lineage>
</organism>
<evidence type="ECO:0000313" key="2">
    <source>
        <dbReference type="EMBL" id="RXJ57547.1"/>
    </source>
</evidence>
<protein>
    <recommendedName>
        <fullName evidence="4">DUF3649 domain-containing protein</fullName>
    </recommendedName>
</protein>
<feature type="transmembrane region" description="Helical" evidence="1">
    <location>
        <begin position="12"/>
        <end position="31"/>
    </location>
</feature>
<keyword evidence="1" id="KW-0472">Membrane</keyword>
<evidence type="ECO:0000313" key="3">
    <source>
        <dbReference type="Proteomes" id="UP000290657"/>
    </source>
</evidence>
<dbReference type="AlphaFoldDB" id="A0A4Q0XR75"/>
<accession>A0A4Q0XR75</accession>